<protein>
    <submittedName>
        <fullName evidence="2">Nuclease associated modular domain 3</fullName>
    </submittedName>
</protein>
<dbReference type="Gene3D" id="3.40.91.30">
    <property type="match status" value="1"/>
</dbReference>
<feature type="domain" description="Nuclease associated modular" evidence="1">
    <location>
        <begin position="50"/>
        <end position="66"/>
    </location>
</feature>
<dbReference type="EMBL" id="LR796235">
    <property type="protein sequence ID" value="CAB4129976.1"/>
    <property type="molecule type" value="Genomic_DNA"/>
</dbReference>
<evidence type="ECO:0000259" key="1">
    <source>
        <dbReference type="SMART" id="SM00496"/>
    </source>
</evidence>
<gene>
    <name evidence="2" type="ORF">UFOVP117_193</name>
</gene>
<feature type="domain" description="Nuclease associated modular" evidence="1">
    <location>
        <begin position="84"/>
        <end position="100"/>
    </location>
</feature>
<proteinExistence type="predicted"/>
<organism evidence="2">
    <name type="scientific">uncultured Caudovirales phage</name>
    <dbReference type="NCBI Taxonomy" id="2100421"/>
    <lineage>
        <taxon>Viruses</taxon>
        <taxon>Duplodnaviria</taxon>
        <taxon>Heunggongvirae</taxon>
        <taxon>Uroviricota</taxon>
        <taxon>Caudoviricetes</taxon>
        <taxon>Peduoviridae</taxon>
        <taxon>Maltschvirus</taxon>
        <taxon>Maltschvirus maltsch</taxon>
    </lineage>
</organism>
<dbReference type="InterPro" id="IPR003611">
    <property type="entry name" value="NUMOD3"/>
</dbReference>
<dbReference type="Pfam" id="PF08722">
    <property type="entry name" value="Tn7_TnsA-like_N"/>
    <property type="match status" value="1"/>
</dbReference>
<dbReference type="GO" id="GO:0003677">
    <property type="term" value="F:DNA binding"/>
    <property type="evidence" value="ECO:0007669"/>
    <property type="project" value="InterPro"/>
</dbReference>
<reference evidence="2" key="1">
    <citation type="submission" date="2020-04" db="EMBL/GenBank/DDBJ databases">
        <authorList>
            <person name="Chiriac C."/>
            <person name="Salcher M."/>
            <person name="Ghai R."/>
            <person name="Kavagutti S V."/>
        </authorList>
    </citation>
    <scope>NUCLEOTIDE SEQUENCE</scope>
</reference>
<dbReference type="SUPFAM" id="SSF64496">
    <property type="entry name" value="DNA-binding domain of intron-encoded endonucleases"/>
    <property type="match status" value="1"/>
</dbReference>
<dbReference type="SMART" id="SM00496">
    <property type="entry name" value="IENR2"/>
    <property type="match status" value="2"/>
</dbReference>
<dbReference type="Pfam" id="PF07460">
    <property type="entry name" value="NUMOD3"/>
    <property type="match status" value="3"/>
</dbReference>
<sequence>MIPNTNINKKMNMTTLIRKCPSCDCDISYANKYNMLNAEKKHSKCKSCGVKSIITDEIKKKMSERVKGKNNPMYGRNGELNPFFGKHHTEETKQKIIANRDNSIYKTDEFRKKISEVTSGKNNPMYGKSVYHVWLTKYGKLTADEKLNEFIKKQSFNSSGEKNPMYGKPSPKNSGNGICGWYKGWFFRSLLELSYMIFVIERFNMTWENGESEKYKISYNQNGINKNYFPDFVIAGKYIVECKPRQLWLTSKNVSKFEFAQKYCKENNYIFKVTDLPKLKKPELLSLIDSGLVILTNKWKDKIYN</sequence>
<evidence type="ECO:0000313" key="2">
    <source>
        <dbReference type="EMBL" id="CAB4129976.1"/>
    </source>
</evidence>
<accession>A0A6J5L9R3</accession>
<dbReference type="InterPro" id="IPR014833">
    <property type="entry name" value="TnsA_N"/>
</dbReference>
<name>A0A6J5L9R3_9CAUD</name>